<dbReference type="InterPro" id="IPR041686">
    <property type="entry name" value="Znf-CCCH_3"/>
</dbReference>
<dbReference type="Pfam" id="PF15663">
    <property type="entry name" value="zf-CCCH_3"/>
    <property type="match status" value="1"/>
</dbReference>
<dbReference type="InterPro" id="IPR040943">
    <property type="entry name" value="DUF5571"/>
</dbReference>
<feature type="compositionally biased region" description="Polar residues" evidence="1">
    <location>
        <begin position="333"/>
        <end position="344"/>
    </location>
</feature>
<accession>A0AAN7PV40</accession>
<dbReference type="Pfam" id="PF17732">
    <property type="entry name" value="DUF5571"/>
    <property type="match status" value="2"/>
</dbReference>
<gene>
    <name evidence="3" type="ORF">QYF61_020055</name>
</gene>
<comment type="caution">
    <text evidence="3">The sequence shown here is derived from an EMBL/GenBank/DDBJ whole genome shotgun (WGS) entry which is preliminary data.</text>
</comment>
<organism evidence="3 4">
    <name type="scientific">Mycteria americana</name>
    <name type="common">Wood stork</name>
    <dbReference type="NCBI Taxonomy" id="33587"/>
    <lineage>
        <taxon>Eukaryota</taxon>
        <taxon>Metazoa</taxon>
        <taxon>Chordata</taxon>
        <taxon>Craniata</taxon>
        <taxon>Vertebrata</taxon>
        <taxon>Euteleostomi</taxon>
        <taxon>Archelosauria</taxon>
        <taxon>Archosauria</taxon>
        <taxon>Dinosauria</taxon>
        <taxon>Saurischia</taxon>
        <taxon>Theropoda</taxon>
        <taxon>Coelurosauria</taxon>
        <taxon>Aves</taxon>
        <taxon>Neognathae</taxon>
        <taxon>Neoaves</taxon>
        <taxon>Aequornithes</taxon>
        <taxon>Ciconiiformes</taxon>
        <taxon>Ciconiidae</taxon>
        <taxon>Mycteria</taxon>
    </lineage>
</organism>
<keyword evidence="4" id="KW-1185">Reference proteome</keyword>
<evidence type="ECO:0000256" key="1">
    <source>
        <dbReference type="SAM" id="MobiDB-lite"/>
    </source>
</evidence>
<name>A0AAN7PV40_MYCAM</name>
<evidence type="ECO:0000313" key="4">
    <source>
        <dbReference type="Proteomes" id="UP001333110"/>
    </source>
</evidence>
<dbReference type="Proteomes" id="UP001333110">
    <property type="component" value="Unassembled WGS sequence"/>
</dbReference>
<feature type="domain" description="Zinc-finger CCCH" evidence="2">
    <location>
        <begin position="18"/>
        <end position="62"/>
    </location>
</feature>
<protein>
    <recommendedName>
        <fullName evidence="2">Zinc-finger CCCH domain-containing protein</fullName>
    </recommendedName>
</protein>
<evidence type="ECO:0000313" key="3">
    <source>
        <dbReference type="EMBL" id="KAK4831908.1"/>
    </source>
</evidence>
<dbReference type="PANTHER" id="PTHR33332">
    <property type="entry name" value="REVERSE TRANSCRIPTASE DOMAIN-CONTAINING PROTEIN"/>
    <property type="match status" value="1"/>
</dbReference>
<feature type="region of interest" description="Disordered" evidence="1">
    <location>
        <begin position="333"/>
        <end position="395"/>
    </location>
</feature>
<sequence length="566" mass="63404">MAAAGSDRYFHCSSPYAQQKYRNISCFWETQPSGCLRITCAFRHSKARNINGLFLPPSNNAPLQQGIQEGILQPAHRQESLRKQENILLPIHPPLIINLNDEEDDEEDDEEEENYVSDWVPKTAAEIEEERAIKEICYKSGEYYGIQYPHEHRSTKTVSSPRNNELLPLEATERDLQKGKLSVVNGERQALSGGYLLHHKVVPKKGGDGSVAQRNTFVEGKGRQALPQQKEPAASKYSNGKALVRLHLEHCVRFWAPHYKKDIEVLEHVQRRATKLVKGLENRCYEERLREHALFSLEKRRLRGDLTAVYNYLKGGCSQVGVGSLLPGDGNTIPTTINNTKSKGGSSGRGAPTESIPRPDRRSFANGGIHTSDPKVKQGYQQRGQSKDDETASSIPCVRETGRKTYFSSSEPRRSAYVIYRTVTATQEPKLNGSAGQVPGPALWSQQPHECYSFGEEWLESCPSEKQLGVLVDSRLNMSQRFAQVAKKDNSILACIRNSVASKSMEVIVPLYSALVRPHLEYCVQFWAPHYKKDTEVLERVQHLNKAGEGPGEQVLWGASEGTGII</sequence>
<evidence type="ECO:0000259" key="2">
    <source>
        <dbReference type="Pfam" id="PF15663"/>
    </source>
</evidence>
<proteinExistence type="predicted"/>
<dbReference type="AlphaFoldDB" id="A0AAN7PV40"/>
<reference evidence="3 4" key="1">
    <citation type="journal article" date="2023" name="J. Hered.">
        <title>Chromosome-level genome of the wood stork (Mycteria americana) provides insight into avian chromosome evolution.</title>
        <authorList>
            <person name="Flamio R. Jr."/>
            <person name="Ramstad K.M."/>
        </authorList>
    </citation>
    <scope>NUCLEOTIDE SEQUENCE [LARGE SCALE GENOMIC DNA]</scope>
    <source>
        <strain evidence="3">JAX WOST 10</strain>
    </source>
</reference>
<dbReference type="EMBL" id="JAUNZN010000001">
    <property type="protein sequence ID" value="KAK4831908.1"/>
    <property type="molecule type" value="Genomic_DNA"/>
</dbReference>